<dbReference type="EMBL" id="JAAHFQ010000319">
    <property type="protein sequence ID" value="NER29168.1"/>
    <property type="molecule type" value="Genomic_DNA"/>
</dbReference>
<dbReference type="PRINTS" id="PR00313">
    <property type="entry name" value="CABNDNGRPT"/>
</dbReference>
<dbReference type="InterPro" id="IPR011049">
    <property type="entry name" value="Serralysin-like_metalloprot_C"/>
</dbReference>
<name>A0A6B3NIX6_9CYAN</name>
<dbReference type="InterPro" id="IPR001343">
    <property type="entry name" value="Hemolysn_Ca-bd"/>
</dbReference>
<evidence type="ECO:0000313" key="1">
    <source>
        <dbReference type="EMBL" id="NER29168.1"/>
    </source>
</evidence>
<gene>
    <name evidence="1" type="ORF">F6J89_16420</name>
</gene>
<proteinExistence type="predicted"/>
<dbReference type="AlphaFoldDB" id="A0A6B3NIX6"/>
<sequence length="141" mass="15285">MSTITGTYFDNYLYGGAGDDYIQGLGGYDYLFGNAGNDTLVGSDPWVWDSGAGEYDTLSGGAGADTFILGDSYEAYYQGFGFATITDFNWAEGDKIQVFGSINDYTLSPYGNGVDILYQGDLIGFVENTYNVIPSEDFIFV</sequence>
<dbReference type="Gene3D" id="2.150.10.10">
    <property type="entry name" value="Serralysin-like metalloprotease, C-terminal"/>
    <property type="match status" value="1"/>
</dbReference>
<comment type="caution">
    <text evidence="1">The sequence shown here is derived from an EMBL/GenBank/DDBJ whole genome shotgun (WGS) entry which is preliminary data.</text>
</comment>
<dbReference type="SUPFAM" id="SSF51120">
    <property type="entry name" value="beta-Roll"/>
    <property type="match status" value="1"/>
</dbReference>
<accession>A0A6B3NIX6</accession>
<evidence type="ECO:0008006" key="2">
    <source>
        <dbReference type="Google" id="ProtNLM"/>
    </source>
</evidence>
<dbReference type="GO" id="GO:0005509">
    <property type="term" value="F:calcium ion binding"/>
    <property type="evidence" value="ECO:0007669"/>
    <property type="project" value="InterPro"/>
</dbReference>
<dbReference type="Pfam" id="PF00353">
    <property type="entry name" value="HemolysinCabind"/>
    <property type="match status" value="2"/>
</dbReference>
<organism evidence="1">
    <name type="scientific">Symploca sp. SIO1C4</name>
    <dbReference type="NCBI Taxonomy" id="2607765"/>
    <lineage>
        <taxon>Bacteria</taxon>
        <taxon>Bacillati</taxon>
        <taxon>Cyanobacteriota</taxon>
        <taxon>Cyanophyceae</taxon>
        <taxon>Coleofasciculales</taxon>
        <taxon>Coleofasciculaceae</taxon>
        <taxon>Symploca</taxon>
    </lineage>
</organism>
<protein>
    <recommendedName>
        <fullName evidence="2">Calcium-binding protein</fullName>
    </recommendedName>
</protein>
<reference evidence="1" key="1">
    <citation type="submission" date="2019-11" db="EMBL/GenBank/DDBJ databases">
        <title>Genomic insights into an expanded diversity of filamentous marine cyanobacteria reveals the extraordinary biosynthetic potential of Moorea and Okeania.</title>
        <authorList>
            <person name="Ferreira Leao T."/>
            <person name="Wang M."/>
            <person name="Moss N."/>
            <person name="Da Silva R."/>
            <person name="Sanders J."/>
            <person name="Nurk S."/>
            <person name="Gurevich A."/>
            <person name="Humphrey G."/>
            <person name="Reher R."/>
            <person name="Zhu Q."/>
            <person name="Belda-Ferre P."/>
            <person name="Glukhov E."/>
            <person name="Rex R."/>
            <person name="Dorrestein P.C."/>
            <person name="Knight R."/>
            <person name="Pevzner P."/>
            <person name="Gerwick W.H."/>
            <person name="Gerwick L."/>
        </authorList>
    </citation>
    <scope>NUCLEOTIDE SEQUENCE</scope>
    <source>
        <strain evidence="1">SIO1C4</strain>
    </source>
</reference>